<evidence type="ECO:0000313" key="8">
    <source>
        <dbReference type="EMBL" id="KAJ6642457.1"/>
    </source>
</evidence>
<keyword evidence="9" id="KW-1185">Reference proteome</keyword>
<dbReference type="GO" id="GO:0048468">
    <property type="term" value="P:cell development"/>
    <property type="evidence" value="ECO:0007669"/>
    <property type="project" value="TreeGrafter"/>
</dbReference>
<dbReference type="GO" id="GO:0030182">
    <property type="term" value="P:neuron differentiation"/>
    <property type="evidence" value="ECO:0007669"/>
    <property type="project" value="TreeGrafter"/>
</dbReference>
<dbReference type="Proteomes" id="UP001151699">
    <property type="component" value="Chromosome B"/>
</dbReference>
<dbReference type="InterPro" id="IPR001356">
    <property type="entry name" value="HD"/>
</dbReference>
<dbReference type="Pfam" id="PF05920">
    <property type="entry name" value="Homeobox_KN"/>
    <property type="match status" value="1"/>
</dbReference>
<evidence type="ECO:0000256" key="2">
    <source>
        <dbReference type="ARBA" id="ARBA00008446"/>
    </source>
</evidence>
<keyword evidence="3 8" id="KW-0238">DNA-binding</keyword>
<dbReference type="PANTHER" id="PTHR11211">
    <property type="entry name" value="IROQUOIS-CLASS HOMEODOMAIN PROTEIN IRX"/>
    <property type="match status" value="1"/>
</dbReference>
<feature type="domain" description="KN homeodomain" evidence="7">
    <location>
        <begin position="213"/>
        <end position="242"/>
    </location>
</feature>
<comment type="subcellular location">
    <subcellularLocation>
        <location evidence="1">Nucleus</location>
    </subcellularLocation>
</comment>
<keyword evidence="4 8" id="KW-0371">Homeobox</keyword>
<dbReference type="Gene3D" id="1.10.10.60">
    <property type="entry name" value="Homeodomain-like"/>
    <property type="match status" value="1"/>
</dbReference>
<proteinExistence type="inferred from homology"/>
<organism evidence="8 9">
    <name type="scientific">Pseudolycoriella hygida</name>
    <dbReference type="NCBI Taxonomy" id="35572"/>
    <lineage>
        <taxon>Eukaryota</taxon>
        <taxon>Metazoa</taxon>
        <taxon>Ecdysozoa</taxon>
        <taxon>Arthropoda</taxon>
        <taxon>Hexapoda</taxon>
        <taxon>Insecta</taxon>
        <taxon>Pterygota</taxon>
        <taxon>Neoptera</taxon>
        <taxon>Endopterygota</taxon>
        <taxon>Diptera</taxon>
        <taxon>Nematocera</taxon>
        <taxon>Sciaroidea</taxon>
        <taxon>Sciaridae</taxon>
        <taxon>Pseudolycoriella</taxon>
    </lineage>
</organism>
<feature type="compositionally biased region" description="Polar residues" evidence="6">
    <location>
        <begin position="68"/>
        <end position="80"/>
    </location>
</feature>
<dbReference type="EMBL" id="WJQU01000002">
    <property type="protein sequence ID" value="KAJ6642457.1"/>
    <property type="molecule type" value="Genomic_DNA"/>
</dbReference>
<evidence type="ECO:0000256" key="3">
    <source>
        <dbReference type="ARBA" id="ARBA00023125"/>
    </source>
</evidence>
<comment type="caution">
    <text evidence="8">The sequence shown here is derived from an EMBL/GenBank/DDBJ whole genome shotgun (WGS) entry which is preliminary data.</text>
</comment>
<accession>A0A9Q0N2L7</accession>
<feature type="region of interest" description="Disordered" evidence="6">
    <location>
        <begin position="31"/>
        <end position="80"/>
    </location>
</feature>
<dbReference type="GO" id="GO:0005634">
    <property type="term" value="C:nucleus"/>
    <property type="evidence" value="ECO:0007669"/>
    <property type="project" value="UniProtKB-SubCell"/>
</dbReference>
<feature type="compositionally biased region" description="Low complexity" evidence="6">
    <location>
        <begin position="51"/>
        <end position="63"/>
    </location>
</feature>
<dbReference type="SUPFAM" id="SSF46689">
    <property type="entry name" value="Homeodomain-like"/>
    <property type="match status" value="1"/>
</dbReference>
<dbReference type="AlphaFoldDB" id="A0A9Q0N2L7"/>
<dbReference type="GO" id="GO:0048646">
    <property type="term" value="P:anatomical structure formation involved in morphogenesis"/>
    <property type="evidence" value="ECO:0007669"/>
    <property type="project" value="UniProtKB-ARBA"/>
</dbReference>
<dbReference type="GO" id="GO:0000981">
    <property type="term" value="F:DNA-binding transcription factor activity, RNA polymerase II-specific"/>
    <property type="evidence" value="ECO:0007669"/>
    <property type="project" value="TreeGrafter"/>
</dbReference>
<evidence type="ECO:0000259" key="7">
    <source>
        <dbReference type="Pfam" id="PF05920"/>
    </source>
</evidence>
<evidence type="ECO:0000256" key="1">
    <source>
        <dbReference type="ARBA" id="ARBA00004123"/>
    </source>
</evidence>
<protein>
    <submittedName>
        <fullName evidence="8">Homeobox protein araucan</fullName>
    </submittedName>
</protein>
<name>A0A9Q0N2L7_9DIPT</name>
<dbReference type="PANTHER" id="PTHR11211:SF46">
    <property type="entry name" value="HOMEOBOX PROTEIN ARAUCAN-RELATED"/>
    <property type="match status" value="1"/>
</dbReference>
<keyword evidence="5" id="KW-0539">Nucleus</keyword>
<gene>
    <name evidence="8" type="primary">ara_1</name>
    <name evidence="8" type="ORF">Bhyg_07406</name>
</gene>
<dbReference type="GO" id="GO:0000978">
    <property type="term" value="F:RNA polymerase II cis-regulatory region sequence-specific DNA binding"/>
    <property type="evidence" value="ECO:0007669"/>
    <property type="project" value="TreeGrafter"/>
</dbReference>
<dbReference type="InterPro" id="IPR008422">
    <property type="entry name" value="KN_HD"/>
</dbReference>
<dbReference type="GO" id="GO:0009887">
    <property type="term" value="P:animal organ morphogenesis"/>
    <property type="evidence" value="ECO:0007669"/>
    <property type="project" value="UniProtKB-ARBA"/>
</dbReference>
<evidence type="ECO:0000256" key="6">
    <source>
        <dbReference type="SAM" id="MobiDB-lite"/>
    </source>
</evidence>
<reference evidence="8" key="1">
    <citation type="submission" date="2022-07" db="EMBL/GenBank/DDBJ databases">
        <authorList>
            <person name="Trinca V."/>
            <person name="Uliana J.V.C."/>
            <person name="Torres T.T."/>
            <person name="Ward R.J."/>
            <person name="Monesi N."/>
        </authorList>
    </citation>
    <scope>NUCLEOTIDE SEQUENCE</scope>
    <source>
        <strain evidence="8">HSMRA1968</strain>
        <tissue evidence="8">Whole embryos</tissue>
    </source>
</reference>
<sequence>MHWEQVSPFLQDMQHQCDDDYFNPQELLVSGGQTTTNSAQSPIGANAPSLSPGGSATGAPTGTLSPGAMSQASNAPATSSCCENGRPIMTDPVSGQTVCSCQYDSARLALTQYSRIPTAGVYGSAYPSTDQNPYPSIGVDSSAFYSPLSNPYALKESGPTSDMSAWTSAGLQPTAGYYPYDPALAAYGYGAGYDLAARRKNATRESTATLKAWLNEHKKNPYPTKGEKIMLAIITKMTLTQTHSIT</sequence>
<evidence type="ECO:0000313" key="9">
    <source>
        <dbReference type="Proteomes" id="UP001151699"/>
    </source>
</evidence>
<dbReference type="InterPro" id="IPR009057">
    <property type="entry name" value="Homeodomain-like_sf"/>
</dbReference>
<feature type="compositionally biased region" description="Polar residues" evidence="6">
    <location>
        <begin position="31"/>
        <end position="43"/>
    </location>
</feature>
<dbReference type="OrthoDB" id="5399138at2759"/>
<comment type="similarity">
    <text evidence="2">Belongs to the TALE/IRO homeobox family.</text>
</comment>
<dbReference type="CDD" id="cd00086">
    <property type="entry name" value="homeodomain"/>
    <property type="match status" value="1"/>
</dbReference>
<dbReference type="GO" id="GO:0001654">
    <property type="term" value="P:eye development"/>
    <property type="evidence" value="ECO:0007669"/>
    <property type="project" value="UniProtKB-ARBA"/>
</dbReference>
<evidence type="ECO:0000256" key="5">
    <source>
        <dbReference type="ARBA" id="ARBA00023242"/>
    </source>
</evidence>
<evidence type="ECO:0000256" key="4">
    <source>
        <dbReference type="ARBA" id="ARBA00023155"/>
    </source>
</evidence>